<reference evidence="1 2" key="1">
    <citation type="journal article" date="2011" name="J. Bacteriol.">
        <title>Complete genome sequence of 'Vulcanisaeta moutnovskia' strain 768-28, a novel member of the hyperthermophilic crenarchaeal genus vulcanisaeta.</title>
        <authorList>
            <person name="Gumerov V.M."/>
            <person name="Mardanov A.V."/>
            <person name="Beletsky A.V."/>
            <person name="Prokofeva M.I."/>
            <person name="Bonch-Osmolovskaya E.A."/>
            <person name="Ravin N.V."/>
            <person name="Skryabin K.G."/>
        </authorList>
    </citation>
    <scope>NUCLEOTIDE SEQUENCE [LARGE SCALE GENOMIC DNA]</scope>
    <source>
        <strain evidence="1 2">768-28</strain>
    </source>
</reference>
<dbReference type="AlphaFoldDB" id="F0QW97"/>
<dbReference type="OrthoDB" id="9287at2157"/>
<dbReference type="eggNOG" id="arCOG01195">
    <property type="taxonomic scope" value="Archaea"/>
</dbReference>
<dbReference type="SUPFAM" id="SSF81301">
    <property type="entry name" value="Nucleotidyltransferase"/>
    <property type="match status" value="1"/>
</dbReference>
<organism evidence="1 2">
    <name type="scientific">Vulcanisaeta moutnovskia (strain 768-28)</name>
    <dbReference type="NCBI Taxonomy" id="985053"/>
    <lineage>
        <taxon>Archaea</taxon>
        <taxon>Thermoproteota</taxon>
        <taxon>Thermoprotei</taxon>
        <taxon>Thermoproteales</taxon>
        <taxon>Thermoproteaceae</taxon>
        <taxon>Vulcanisaeta</taxon>
    </lineage>
</organism>
<dbReference type="HOGENOM" id="CLU_130257_9_4_2"/>
<evidence type="ECO:0000313" key="1">
    <source>
        <dbReference type="EMBL" id="ADY02192.1"/>
    </source>
</evidence>
<dbReference type="GeneID" id="10289644"/>
<dbReference type="Proteomes" id="UP000007485">
    <property type="component" value="Chromosome"/>
</dbReference>
<name>F0QW97_VULM7</name>
<protein>
    <submittedName>
        <fullName evidence="1">Uncharacterized protein</fullName>
    </submittedName>
</protein>
<dbReference type="KEGG" id="vmo:VMUT_1992"/>
<evidence type="ECO:0000313" key="2">
    <source>
        <dbReference type="Proteomes" id="UP000007485"/>
    </source>
</evidence>
<dbReference type="EMBL" id="CP002529">
    <property type="protein sequence ID" value="ADY02192.1"/>
    <property type="molecule type" value="Genomic_DNA"/>
</dbReference>
<proteinExistence type="predicted"/>
<keyword evidence="2" id="KW-1185">Reference proteome</keyword>
<dbReference type="RefSeq" id="WP_013605354.1">
    <property type="nucleotide sequence ID" value="NC_015151.1"/>
</dbReference>
<accession>F0QW97</accession>
<gene>
    <name evidence="1" type="ordered locus">VMUT_1992</name>
</gene>
<sequence>MSNVVRDFARGDWLINSDVDLIAVPLSLRDIPWHERYLVLRRLLPPSISVEILAYTPGEFEVIKRRSVVLKDAEKYWVELTLEKLEC</sequence>
<dbReference type="InterPro" id="IPR043519">
    <property type="entry name" value="NT_sf"/>
</dbReference>
<dbReference type="Gene3D" id="3.30.460.10">
    <property type="entry name" value="Beta Polymerase, domain 2"/>
    <property type="match status" value="1"/>
</dbReference>